<proteinExistence type="predicted"/>
<dbReference type="EMBL" id="JYDR01000879">
    <property type="protein sequence ID" value="KRY63793.1"/>
    <property type="molecule type" value="Genomic_DNA"/>
</dbReference>
<name>A0A0V1DQW0_TRIPS</name>
<sequence length="47" mass="5475">MICRLFLKSPSLTSLFLLKLFKDENLSGDFCNHPHLPHFSHKKSSKM</sequence>
<accession>A0A0V1DQW0</accession>
<comment type="caution">
    <text evidence="1">The sequence shown here is derived from an EMBL/GenBank/DDBJ whole genome shotgun (WGS) entry which is preliminary data.</text>
</comment>
<gene>
    <name evidence="1" type="ORF">T4A_3253</name>
</gene>
<protein>
    <submittedName>
        <fullName evidence="1">Uncharacterized protein</fullName>
    </submittedName>
</protein>
<dbReference type="AlphaFoldDB" id="A0A0V1DQW0"/>
<organism evidence="1 2">
    <name type="scientific">Trichinella pseudospiralis</name>
    <name type="common">Parasitic roundworm</name>
    <dbReference type="NCBI Taxonomy" id="6337"/>
    <lineage>
        <taxon>Eukaryota</taxon>
        <taxon>Metazoa</taxon>
        <taxon>Ecdysozoa</taxon>
        <taxon>Nematoda</taxon>
        <taxon>Enoplea</taxon>
        <taxon>Dorylaimia</taxon>
        <taxon>Trichinellida</taxon>
        <taxon>Trichinellidae</taxon>
        <taxon>Trichinella</taxon>
    </lineage>
</organism>
<evidence type="ECO:0000313" key="1">
    <source>
        <dbReference type="EMBL" id="KRY63793.1"/>
    </source>
</evidence>
<evidence type="ECO:0000313" key="2">
    <source>
        <dbReference type="Proteomes" id="UP000054632"/>
    </source>
</evidence>
<dbReference type="Proteomes" id="UP000054632">
    <property type="component" value="Unassembled WGS sequence"/>
</dbReference>
<reference evidence="1 2" key="1">
    <citation type="submission" date="2015-01" db="EMBL/GenBank/DDBJ databases">
        <title>Evolution of Trichinella species and genotypes.</title>
        <authorList>
            <person name="Korhonen P.K."/>
            <person name="Edoardo P."/>
            <person name="Giuseppe L.R."/>
            <person name="Gasser R.B."/>
        </authorList>
    </citation>
    <scope>NUCLEOTIDE SEQUENCE [LARGE SCALE GENOMIC DNA]</scope>
    <source>
        <strain evidence="1">ISS13</strain>
    </source>
</reference>